<dbReference type="OrthoDB" id="187139at2759"/>
<dbReference type="Proteomes" id="UP000650467">
    <property type="component" value="Unassembled WGS sequence"/>
</dbReference>
<reference evidence="2" key="1">
    <citation type="journal article" date="2020" name="bioRxiv">
        <title>Comparative genomics of Chlamydomonas.</title>
        <authorList>
            <person name="Craig R.J."/>
            <person name="Hasan A.R."/>
            <person name="Ness R.W."/>
            <person name="Keightley P.D."/>
        </authorList>
    </citation>
    <scope>NUCLEOTIDE SEQUENCE</scope>
    <source>
        <strain evidence="2">SAG 7.73</strain>
    </source>
</reference>
<sequence length="1176" mass="120310">MAFVGQSPKDAHFLIPVDVPVANVDIATHVLPVRSGTADIGNTYLQFRDLHLSSNAFTQRLYVGDYVSVSSKGSGTGLKFTSTNDPGFSIYKDAVPASGASCGGNNIIVQCGGADCEDYFKVLANGTDARLVVNSHNGRVGVGMHVPEYKLDVDGDVQLFVLNKKKRLSDYVKKFNVCDYGAIGDGLADDTDAINAAFLAAASNDMVYFPAGNYKVRQATAVAAKGVVVAGDGRGVSIITRVGNEPVFVVTGADVTIQGLGMDGNSESYPVGSTLVLGQSSGLRVLGCALYRSPGSGITLTGATLTCATSTVADCDVYDCKGAGILLNKATDCMVLGCRVQRSQLDGITVQQNCQRCIVSSNFVALNCLTGGLAGISIDNSNDIAVVRNVVSQTKTDRPGFCTPNNQGPSFRLQVSGNQLFDNMGGGVYLRNGPGGATTYSHVLDNTIQNNALFGVRIDLGSLWNIVAHNHVLDNTASAANNIIDNGGVNNEIHRNMCQRPIINKLDMHDNLGVNTRTPEYPLDINASAILRERFDVDGSIEVRGAKSVLRGSTVTPIRVLVGPGNPGTLLNGIVVENTSNAANQHAAIALRTAGAAAGNPYVAYDVAGGVQSWTHGIDQVDRGKFKLRTGLTFLSDGVDRLTVEPAGAVLITGNSLCITGSVQDGQDGARVMRGPDGNTYVDVRNASGKRGFIFRTGTSTGTEAVLAELDGQAGAIRLNGNTTITGTNHTVYGNVTVQGVNITTTSNTVNVTTNISTHTSNTLAVTAAVSALTNTPALSLYGVTTTELSGTTMTVGNASTAALNVRGTASTHACNTLAVTAAVSALTNTPALSLYGVTTTELSGTTMTVGNASTAALNVRGTASTHACNTLAVTAAVSALTNTPALSLYGVTTTELSGTTMTVGNASTAALNVRGTASTHACNTLAVTAAVSALTNTPALSLYGVTTTELSGTTMTVGNASTAALNVRGTASTHACNTLAVTAAVSALTNTPALSLYGVTTTELSGTTMTVGNASTAALNVRGTASTHACNTLAVTAAVSALTNTPALSLYGVTTTELSGTTMTVGNASTAALNVRGTASTHACNTLAVTAAVSALTNTPALSLYGVTTTELSGTTMTVGNASTAALNEVQAIVPEVVHVADDGYMAVSYMSLVALLVESVKGLQAQVDALSQSR</sequence>
<organism evidence="2 3">
    <name type="scientific">Chlamydomonas incerta</name>
    <dbReference type="NCBI Taxonomy" id="51695"/>
    <lineage>
        <taxon>Eukaryota</taxon>
        <taxon>Viridiplantae</taxon>
        <taxon>Chlorophyta</taxon>
        <taxon>core chlorophytes</taxon>
        <taxon>Chlorophyceae</taxon>
        <taxon>CS clade</taxon>
        <taxon>Chlamydomonadales</taxon>
        <taxon>Chlamydomonadaceae</taxon>
        <taxon>Chlamydomonas</taxon>
    </lineage>
</organism>
<dbReference type="InterPro" id="IPR011050">
    <property type="entry name" value="Pectin_lyase_fold/virulence"/>
</dbReference>
<name>A0A835SGC1_CHLIN</name>
<accession>A0A835SGC1</accession>
<protein>
    <recommendedName>
        <fullName evidence="1">Rhamnogalacturonase A/B/Epimerase-like pectate lyase domain-containing protein</fullName>
    </recommendedName>
</protein>
<dbReference type="EMBL" id="JAEHOC010000060">
    <property type="protein sequence ID" value="KAG2425026.1"/>
    <property type="molecule type" value="Genomic_DNA"/>
</dbReference>
<dbReference type="InterPro" id="IPR012334">
    <property type="entry name" value="Pectin_lyas_fold"/>
</dbReference>
<dbReference type="AlphaFoldDB" id="A0A835SGC1"/>
<dbReference type="Pfam" id="PF12708">
    <property type="entry name" value="Pect-lyase_RHGA_epim"/>
    <property type="match status" value="1"/>
</dbReference>
<evidence type="ECO:0000313" key="3">
    <source>
        <dbReference type="Proteomes" id="UP000650467"/>
    </source>
</evidence>
<evidence type="ECO:0000313" key="2">
    <source>
        <dbReference type="EMBL" id="KAG2425026.1"/>
    </source>
</evidence>
<evidence type="ECO:0000259" key="1">
    <source>
        <dbReference type="Pfam" id="PF12708"/>
    </source>
</evidence>
<dbReference type="InterPro" id="IPR024535">
    <property type="entry name" value="RHGA/B-epi-like_pectate_lyase"/>
</dbReference>
<dbReference type="SMART" id="SM00710">
    <property type="entry name" value="PbH1"/>
    <property type="match status" value="7"/>
</dbReference>
<comment type="caution">
    <text evidence="2">The sequence shown here is derived from an EMBL/GenBank/DDBJ whole genome shotgun (WGS) entry which is preliminary data.</text>
</comment>
<proteinExistence type="predicted"/>
<dbReference type="Gene3D" id="2.160.20.10">
    <property type="entry name" value="Single-stranded right-handed beta-helix, Pectin lyase-like"/>
    <property type="match status" value="1"/>
</dbReference>
<feature type="domain" description="Rhamnogalacturonase A/B/Epimerase-like pectate lyase" evidence="1">
    <location>
        <begin position="175"/>
        <end position="256"/>
    </location>
</feature>
<keyword evidence="3" id="KW-1185">Reference proteome</keyword>
<dbReference type="InterPro" id="IPR006626">
    <property type="entry name" value="PbH1"/>
</dbReference>
<dbReference type="SUPFAM" id="SSF51126">
    <property type="entry name" value="Pectin lyase-like"/>
    <property type="match status" value="1"/>
</dbReference>
<gene>
    <name evidence="2" type="ORF">HXX76_014184</name>
</gene>